<name>A0A927BQH5_9BACL</name>
<evidence type="ECO:0000256" key="1">
    <source>
        <dbReference type="SAM" id="MobiDB-lite"/>
    </source>
</evidence>
<dbReference type="InterPro" id="IPR010106">
    <property type="entry name" value="RpnA"/>
</dbReference>
<evidence type="ECO:0000313" key="2">
    <source>
        <dbReference type="EMBL" id="MBD2844873.1"/>
    </source>
</evidence>
<dbReference type="Pfam" id="PF12784">
    <property type="entry name" value="PDDEXK_2"/>
    <property type="match status" value="1"/>
</dbReference>
<feature type="region of interest" description="Disordered" evidence="1">
    <location>
        <begin position="316"/>
        <end position="355"/>
    </location>
</feature>
<evidence type="ECO:0000313" key="3">
    <source>
        <dbReference type="Proteomes" id="UP000621560"/>
    </source>
</evidence>
<comment type="caution">
    <text evidence="2">The sequence shown here is derived from an EMBL/GenBank/DDBJ whole genome shotgun (WGS) entry which is preliminary data.</text>
</comment>
<feature type="compositionally biased region" description="Acidic residues" evidence="1">
    <location>
        <begin position="391"/>
        <end position="400"/>
    </location>
</feature>
<dbReference type="Proteomes" id="UP000621560">
    <property type="component" value="Unassembled WGS sequence"/>
</dbReference>
<dbReference type="RefSeq" id="WP_190915927.1">
    <property type="nucleotide sequence ID" value="NZ_JACXIZ010000012.1"/>
</dbReference>
<accession>A0A927BQH5</accession>
<organism evidence="2 3">
    <name type="scientific">Paenibacillus sabuli</name>
    <dbReference type="NCBI Taxonomy" id="2772509"/>
    <lineage>
        <taxon>Bacteria</taxon>
        <taxon>Bacillati</taxon>
        <taxon>Bacillota</taxon>
        <taxon>Bacilli</taxon>
        <taxon>Bacillales</taxon>
        <taxon>Paenibacillaceae</taxon>
        <taxon>Paenibacillus</taxon>
    </lineage>
</organism>
<feature type="region of interest" description="Disordered" evidence="1">
    <location>
        <begin position="373"/>
        <end position="400"/>
    </location>
</feature>
<reference evidence="2" key="1">
    <citation type="submission" date="2020-09" db="EMBL/GenBank/DDBJ databases">
        <title>A novel bacterium of genus Paenibacillus, isolated from South China Sea.</title>
        <authorList>
            <person name="Huang H."/>
            <person name="Mo K."/>
            <person name="Hu Y."/>
        </authorList>
    </citation>
    <scope>NUCLEOTIDE SEQUENCE</scope>
    <source>
        <strain evidence="2">IB182496</strain>
    </source>
</reference>
<feature type="compositionally biased region" description="Basic and acidic residues" evidence="1">
    <location>
        <begin position="316"/>
        <end position="325"/>
    </location>
</feature>
<proteinExistence type="predicted"/>
<gene>
    <name evidence="2" type="ORF">IDH44_06685</name>
</gene>
<keyword evidence="3" id="KW-1185">Reference proteome</keyword>
<dbReference type="EMBL" id="JACXIZ010000012">
    <property type="protein sequence ID" value="MBD2844873.1"/>
    <property type="molecule type" value="Genomic_DNA"/>
</dbReference>
<sequence>MAPFVKQARPLAQALNPKSVANCIVQFYKFSHCEKEMTLTVQSIILKEQGESYTSRRYIDLKADFAFKRMFGQGDGRKVLIAFLNALLASDRQHPPIVSVELLNPELEREYSEDKKALLDLLAQTDSGTFIHIELQLLNQPHLISRLVYYWSRVYTKQLKKGQSYDKLNPTITILISNEDVLAQTGRYHTRFGLYEDQERFRLTDMLDIHVIELQKLLRAFTSGDADPWQDSEIRWLLLLAAVQGDDVKDGLIKQLEAIAMRSDEELFEAFERWESLSRDPKVWAKYELWHMAVMDEAAREADRLQLEQDRQRLETESKQLKTETTKLQSETAQLKSESAQLKSESAQLKSESAQLKSEKERLKLQLLQAGQNMLRSGMSPEEVSRITGLPEDELSNDAR</sequence>
<feature type="compositionally biased region" description="Polar residues" evidence="1">
    <location>
        <begin position="326"/>
        <end position="355"/>
    </location>
</feature>
<protein>
    <submittedName>
        <fullName evidence="2">Rpn family recombination-promoting nuclease/putative transposase</fullName>
    </submittedName>
</protein>
<dbReference type="PANTHER" id="PTHR41317:SF1">
    <property type="entry name" value="PD-(D_E)XK NUCLEASE FAMILY TRANSPOSASE"/>
    <property type="match status" value="1"/>
</dbReference>
<dbReference type="AlphaFoldDB" id="A0A927BQH5"/>
<dbReference type="Gene3D" id="1.20.5.170">
    <property type="match status" value="1"/>
</dbReference>
<dbReference type="NCBIfam" id="TIGR01784">
    <property type="entry name" value="T_den_put_tspse"/>
    <property type="match status" value="1"/>
</dbReference>
<dbReference type="PANTHER" id="PTHR41317">
    <property type="entry name" value="PD-(D_E)XK NUCLEASE FAMILY TRANSPOSASE"/>
    <property type="match status" value="1"/>
</dbReference>